<accession>A0AAV1WV82</accession>
<gene>
    <name evidence="1" type="ORF">LLUT_LOCUS14036</name>
</gene>
<proteinExistence type="predicted"/>
<evidence type="ECO:0000313" key="1">
    <source>
        <dbReference type="EMBL" id="CAL0312976.1"/>
    </source>
</evidence>
<sequence length="82" mass="9092">MATYYEAIDALNNLLSEKGDLEGVAAAKINELTAELEAASLEDFNPDERIRTGFNYFKTEKFEAKFVGVITKVITLKVLSVC</sequence>
<comment type="caution">
    <text evidence="1">The sequence shown here is derived from an EMBL/GenBank/DDBJ whole genome shotgun (WGS) entry which is preliminary data.</text>
</comment>
<dbReference type="EMBL" id="CAXHTB010000009">
    <property type="protein sequence ID" value="CAL0312976.1"/>
    <property type="molecule type" value="Genomic_DNA"/>
</dbReference>
<keyword evidence="2" id="KW-1185">Reference proteome</keyword>
<dbReference type="AlphaFoldDB" id="A0AAV1WV82"/>
<name>A0AAV1WV82_LUPLU</name>
<evidence type="ECO:0000313" key="2">
    <source>
        <dbReference type="Proteomes" id="UP001497480"/>
    </source>
</evidence>
<organism evidence="1 2">
    <name type="scientific">Lupinus luteus</name>
    <name type="common">European yellow lupine</name>
    <dbReference type="NCBI Taxonomy" id="3873"/>
    <lineage>
        <taxon>Eukaryota</taxon>
        <taxon>Viridiplantae</taxon>
        <taxon>Streptophyta</taxon>
        <taxon>Embryophyta</taxon>
        <taxon>Tracheophyta</taxon>
        <taxon>Spermatophyta</taxon>
        <taxon>Magnoliopsida</taxon>
        <taxon>eudicotyledons</taxon>
        <taxon>Gunneridae</taxon>
        <taxon>Pentapetalae</taxon>
        <taxon>rosids</taxon>
        <taxon>fabids</taxon>
        <taxon>Fabales</taxon>
        <taxon>Fabaceae</taxon>
        <taxon>Papilionoideae</taxon>
        <taxon>50 kb inversion clade</taxon>
        <taxon>genistoids sensu lato</taxon>
        <taxon>core genistoids</taxon>
        <taxon>Genisteae</taxon>
        <taxon>Lupinus</taxon>
    </lineage>
</organism>
<dbReference type="Proteomes" id="UP001497480">
    <property type="component" value="Unassembled WGS sequence"/>
</dbReference>
<reference evidence="1 2" key="1">
    <citation type="submission" date="2024-03" db="EMBL/GenBank/DDBJ databases">
        <authorList>
            <person name="Martinez-Hernandez J."/>
        </authorList>
    </citation>
    <scope>NUCLEOTIDE SEQUENCE [LARGE SCALE GENOMIC DNA]</scope>
</reference>
<protein>
    <submittedName>
        <fullName evidence="1">Uncharacterized protein</fullName>
    </submittedName>
</protein>